<keyword evidence="2 5" id="KW-0560">Oxidoreductase</keyword>
<dbReference type="EMBL" id="JARKIF010000006">
    <property type="protein sequence ID" value="KAJ7636872.1"/>
    <property type="molecule type" value="Genomic_DNA"/>
</dbReference>
<feature type="domain" description="Dehydrogenase E1 component" evidence="6">
    <location>
        <begin position="74"/>
        <end position="367"/>
    </location>
</feature>
<keyword evidence="3 5" id="KW-0786">Thiamine pyrophosphate</keyword>
<dbReference type="InterPro" id="IPR029061">
    <property type="entry name" value="THDP-binding"/>
</dbReference>
<accession>A0AAD7FSL6</accession>
<dbReference type="InterPro" id="IPR017597">
    <property type="entry name" value="Pyrv_DH_E1_asu_subgrp-y"/>
</dbReference>
<dbReference type="Proteomes" id="UP001221142">
    <property type="component" value="Unassembled WGS sequence"/>
</dbReference>
<evidence type="ECO:0000256" key="3">
    <source>
        <dbReference type="ARBA" id="ARBA00023052"/>
    </source>
</evidence>
<dbReference type="GO" id="GO:0006086">
    <property type="term" value="P:pyruvate decarboxylation to acetyl-CoA"/>
    <property type="evidence" value="ECO:0007669"/>
    <property type="project" value="InterPro"/>
</dbReference>
<keyword evidence="8" id="KW-1185">Reference proteome</keyword>
<dbReference type="NCBIfam" id="TIGR03182">
    <property type="entry name" value="PDH_E1_alph_y"/>
    <property type="match status" value="1"/>
</dbReference>
<dbReference type="InterPro" id="IPR050642">
    <property type="entry name" value="PDH_E1_Alpha_Subunit"/>
</dbReference>
<evidence type="ECO:0000256" key="2">
    <source>
        <dbReference type="ARBA" id="ARBA00023002"/>
    </source>
</evidence>
<dbReference type="Gene3D" id="3.40.50.970">
    <property type="match status" value="1"/>
</dbReference>
<comment type="cofactor">
    <cofactor evidence="1 5">
        <name>thiamine diphosphate</name>
        <dbReference type="ChEBI" id="CHEBI:58937"/>
    </cofactor>
</comment>
<evidence type="ECO:0000313" key="8">
    <source>
        <dbReference type="Proteomes" id="UP001221142"/>
    </source>
</evidence>
<name>A0AAD7FSL6_9AGAR</name>
<comment type="caution">
    <text evidence="7">The sequence shown here is derived from an EMBL/GenBank/DDBJ whole genome shotgun (WGS) entry which is preliminary data.</text>
</comment>
<evidence type="ECO:0000313" key="7">
    <source>
        <dbReference type="EMBL" id="KAJ7636872.1"/>
    </source>
</evidence>
<dbReference type="EC" id="1.2.4.1" evidence="5"/>
<proteinExistence type="predicted"/>
<evidence type="ECO:0000256" key="5">
    <source>
        <dbReference type="RuleBase" id="RU361139"/>
    </source>
</evidence>
<gene>
    <name evidence="7" type="ORF">FB45DRAFT_450928</name>
</gene>
<evidence type="ECO:0000256" key="1">
    <source>
        <dbReference type="ARBA" id="ARBA00001964"/>
    </source>
</evidence>
<protein>
    <recommendedName>
        <fullName evidence="5">Pyruvate dehydrogenase E1 component subunit alpha</fullName>
        <ecNumber evidence="5">1.2.4.1</ecNumber>
    </recommendedName>
</protein>
<dbReference type="PANTHER" id="PTHR11516:SF60">
    <property type="entry name" value="PYRUVATE DEHYDROGENASE E1 COMPONENT SUBUNIT ALPHA"/>
    <property type="match status" value="1"/>
</dbReference>
<comment type="function">
    <text evidence="5">The pyruvate dehydrogenase complex catalyzes the overall conversion of pyruvate to acetyl-CoA and CO(2).</text>
</comment>
<dbReference type="CDD" id="cd02000">
    <property type="entry name" value="TPP_E1_PDC_ADC_BCADC"/>
    <property type="match status" value="1"/>
</dbReference>
<reference evidence="7" key="1">
    <citation type="submission" date="2023-03" db="EMBL/GenBank/DDBJ databases">
        <title>Massive genome expansion in bonnet fungi (Mycena s.s.) driven by repeated elements and novel gene families across ecological guilds.</title>
        <authorList>
            <consortium name="Lawrence Berkeley National Laboratory"/>
            <person name="Harder C.B."/>
            <person name="Miyauchi S."/>
            <person name="Viragh M."/>
            <person name="Kuo A."/>
            <person name="Thoen E."/>
            <person name="Andreopoulos B."/>
            <person name="Lu D."/>
            <person name="Skrede I."/>
            <person name="Drula E."/>
            <person name="Henrissat B."/>
            <person name="Morin E."/>
            <person name="Kohler A."/>
            <person name="Barry K."/>
            <person name="LaButti K."/>
            <person name="Morin E."/>
            <person name="Salamov A."/>
            <person name="Lipzen A."/>
            <person name="Mereny Z."/>
            <person name="Hegedus B."/>
            <person name="Baldrian P."/>
            <person name="Stursova M."/>
            <person name="Weitz H."/>
            <person name="Taylor A."/>
            <person name="Grigoriev I.V."/>
            <person name="Nagy L.G."/>
            <person name="Martin F."/>
            <person name="Kauserud H."/>
        </authorList>
    </citation>
    <scope>NUCLEOTIDE SEQUENCE</scope>
    <source>
        <strain evidence="7">9284</strain>
    </source>
</reference>
<dbReference type="GO" id="GO:0004739">
    <property type="term" value="F:pyruvate dehydrogenase (acetyl-transferring) activity"/>
    <property type="evidence" value="ECO:0007669"/>
    <property type="project" value="UniProtKB-UniRule"/>
</dbReference>
<dbReference type="FunFam" id="3.40.50.970:FF:000013">
    <property type="entry name" value="Pyruvate dehydrogenase E1 component subunit alpha"/>
    <property type="match status" value="1"/>
</dbReference>
<comment type="catalytic activity">
    <reaction evidence="5">
        <text>N(6)-[(R)-lipoyl]-L-lysyl-[protein] + pyruvate + H(+) = N(6)-[(R)-S(8)-acetyldihydrolipoyl]-L-lysyl-[protein] + CO2</text>
        <dbReference type="Rhea" id="RHEA:19189"/>
        <dbReference type="Rhea" id="RHEA-COMP:10474"/>
        <dbReference type="Rhea" id="RHEA-COMP:10478"/>
        <dbReference type="ChEBI" id="CHEBI:15361"/>
        <dbReference type="ChEBI" id="CHEBI:15378"/>
        <dbReference type="ChEBI" id="CHEBI:16526"/>
        <dbReference type="ChEBI" id="CHEBI:83099"/>
        <dbReference type="ChEBI" id="CHEBI:83111"/>
        <dbReference type="EC" id="1.2.4.1"/>
    </reaction>
</comment>
<dbReference type="AlphaFoldDB" id="A0AAD7FSL6"/>
<dbReference type="PANTHER" id="PTHR11516">
    <property type="entry name" value="PYRUVATE DEHYDROGENASE E1 COMPONENT, ALPHA SUBUNIT BACTERIAL AND ORGANELLAR"/>
    <property type="match status" value="1"/>
</dbReference>
<dbReference type="Pfam" id="PF00676">
    <property type="entry name" value="E1_dh"/>
    <property type="match status" value="1"/>
</dbReference>
<dbReference type="InterPro" id="IPR001017">
    <property type="entry name" value="DH_E1"/>
</dbReference>
<evidence type="ECO:0000256" key="4">
    <source>
        <dbReference type="ARBA" id="ARBA00023317"/>
    </source>
</evidence>
<organism evidence="7 8">
    <name type="scientific">Roridomyces roridus</name>
    <dbReference type="NCBI Taxonomy" id="1738132"/>
    <lineage>
        <taxon>Eukaryota</taxon>
        <taxon>Fungi</taxon>
        <taxon>Dikarya</taxon>
        <taxon>Basidiomycota</taxon>
        <taxon>Agaricomycotina</taxon>
        <taxon>Agaricomycetes</taxon>
        <taxon>Agaricomycetidae</taxon>
        <taxon>Agaricales</taxon>
        <taxon>Marasmiineae</taxon>
        <taxon>Mycenaceae</taxon>
        <taxon>Roridomyces</taxon>
    </lineage>
</organism>
<evidence type="ECO:0000259" key="6">
    <source>
        <dbReference type="Pfam" id="PF00676"/>
    </source>
</evidence>
<sequence length="409" mass="45576">MASLARLRVSRRLPQLARAIQTSADTTQLASPPTDLSQPFTVKLHEDSFRGYQCDIPDLEVEVTKDQLLGMYKQMTTMRRMEMAADALYKAKLIRGFCHLAIGQEAVSVGMEAGITPEDRVITSYRCHPFAVLRGGTIKGVIGELLGRQIGMSHGKGGSMHIFTPSFFGGNGIVGAQVPLGAGIAFAQQYMNKDAATFALYGDGASNQGQVFEAYNMAKLWNLPCVFVCENNKYGMGTSAERSSSNTEYFTRGDKIPGLQVNGMDIIATREAVKYARKWTVEDKKGPLLLEFVTYRYGGHSMSDPGTTYRTREEVQRMRSTQDPIRGLQRYIEEWGLATEQELKQLDKNAKAEVDAAVEEAKASPEPLLKDLWTDIYYKGTEPPYMRGREREEGSTTTKRHIVLYRLSS</sequence>
<keyword evidence="4 5" id="KW-0670">Pyruvate</keyword>
<dbReference type="SUPFAM" id="SSF52518">
    <property type="entry name" value="Thiamin diphosphate-binding fold (THDP-binding)"/>
    <property type="match status" value="1"/>
</dbReference>